<evidence type="ECO:0000313" key="3">
    <source>
        <dbReference type="EMBL" id="MBL7626462.1"/>
    </source>
</evidence>
<feature type="compositionally biased region" description="Basic and acidic residues" evidence="1">
    <location>
        <begin position="76"/>
        <end position="85"/>
    </location>
</feature>
<dbReference type="Proteomes" id="UP000604475">
    <property type="component" value="Unassembled WGS sequence"/>
</dbReference>
<reference evidence="3" key="1">
    <citation type="submission" date="2020-12" db="EMBL/GenBank/DDBJ databases">
        <title>Genomic characterization of non-nitrogen-fixing Frankia strains.</title>
        <authorList>
            <person name="Carlos-Shanley C."/>
            <person name="Guerra T."/>
            <person name="Hahn D."/>
        </authorList>
    </citation>
    <scope>NUCLEOTIDE SEQUENCE</scope>
    <source>
        <strain evidence="3">CN6</strain>
    </source>
</reference>
<feature type="compositionally biased region" description="Pro residues" evidence="1">
    <location>
        <begin position="145"/>
        <end position="161"/>
    </location>
</feature>
<protein>
    <submittedName>
        <fullName evidence="3">LmeA family phospholipid-binding protein</fullName>
    </submittedName>
</protein>
<feature type="transmembrane region" description="Helical" evidence="2">
    <location>
        <begin position="173"/>
        <end position="191"/>
    </location>
</feature>
<comment type="caution">
    <text evidence="3">The sequence shown here is derived from an EMBL/GenBank/DDBJ whole genome shotgun (WGS) entry which is preliminary data.</text>
</comment>
<dbReference type="Pfam" id="PF11209">
    <property type="entry name" value="LmeA"/>
    <property type="match status" value="1"/>
</dbReference>
<gene>
    <name evidence="3" type="ORF">I7412_04595</name>
</gene>
<feature type="compositionally biased region" description="Low complexity" evidence="1">
    <location>
        <begin position="20"/>
        <end position="34"/>
    </location>
</feature>
<keyword evidence="2" id="KW-1133">Transmembrane helix</keyword>
<keyword evidence="2" id="KW-0472">Membrane</keyword>
<evidence type="ECO:0000256" key="1">
    <source>
        <dbReference type="SAM" id="MobiDB-lite"/>
    </source>
</evidence>
<dbReference type="AlphaFoldDB" id="A0A937UM46"/>
<dbReference type="EMBL" id="JAEACQ010000136">
    <property type="protein sequence ID" value="MBL7626462.1"/>
    <property type="molecule type" value="Genomic_DNA"/>
</dbReference>
<keyword evidence="2" id="KW-0812">Transmembrane</keyword>
<organism evidence="3 4">
    <name type="scientific">Frankia nepalensis</name>
    <dbReference type="NCBI Taxonomy" id="1836974"/>
    <lineage>
        <taxon>Bacteria</taxon>
        <taxon>Bacillati</taxon>
        <taxon>Actinomycetota</taxon>
        <taxon>Actinomycetes</taxon>
        <taxon>Frankiales</taxon>
        <taxon>Frankiaceae</taxon>
        <taxon>Frankia</taxon>
    </lineage>
</organism>
<dbReference type="InterPro" id="IPR021373">
    <property type="entry name" value="DUF2993"/>
</dbReference>
<name>A0A937UM46_9ACTN</name>
<keyword evidence="4" id="KW-1185">Reference proteome</keyword>
<dbReference type="RefSeq" id="WP_203005717.1">
    <property type="nucleotide sequence ID" value="NZ_JADWYU010000022.1"/>
</dbReference>
<accession>A0A937UM46</accession>
<proteinExistence type="predicted"/>
<evidence type="ECO:0000313" key="4">
    <source>
        <dbReference type="Proteomes" id="UP000604475"/>
    </source>
</evidence>
<feature type="compositionally biased region" description="Pro residues" evidence="1">
    <location>
        <begin position="45"/>
        <end position="57"/>
    </location>
</feature>
<feature type="region of interest" description="Disordered" evidence="1">
    <location>
        <begin position="1"/>
        <end position="168"/>
    </location>
</feature>
<evidence type="ECO:0000256" key="2">
    <source>
        <dbReference type="SAM" id="Phobius"/>
    </source>
</evidence>
<sequence length="425" mass="44405">MNQERGGNGPEPEDATDVTPSWASGSSGGWPAPADETPTQHIPRRSPPASSPTPVPASPTRSYRPVDPPPPASSYRPDHPARPDDSVWSAAGSWGEATQLPPTPPGGGHEAMNPTAAYGAGDPGLDPYGRLDAMAAHPGGDGGDQPPPGPPDLAGPAPAPVSPTRRRRRPRRLVAILAAVLVALLALFVVGDRIAVRAAEGEMAKQLKTSVMQTVPCGTAPPTVKDVSISGFPFLTQVLFGKFTNIGVTVENLPTPQLRIASVHANLKGIHVPFGQMVSNNVGEVPVDEVQAAVRIRYDDLNTFLADQPGMLQVIPVDGGRRVEISGTVDVPFFGTQQVGGITTFEVRDNQLTLIPTEITLRGLINAEIPLGMLGELIPSMPLPVGDLPFDLNVTEVSTDAAGLSLAATATDIVLPKADTPVQHC</sequence>